<feature type="region of interest" description="Disordered" evidence="1">
    <location>
        <begin position="64"/>
        <end position="106"/>
    </location>
</feature>
<reference evidence="3" key="1">
    <citation type="journal article" date="2019" name="Int. J. Syst. Evol. Microbiol.">
        <title>The Global Catalogue of Microorganisms (GCM) 10K type strain sequencing project: providing services to taxonomists for standard genome sequencing and annotation.</title>
        <authorList>
            <consortium name="The Broad Institute Genomics Platform"/>
            <consortium name="The Broad Institute Genome Sequencing Center for Infectious Disease"/>
            <person name="Wu L."/>
            <person name="Ma J."/>
        </authorList>
    </citation>
    <scope>NUCLEOTIDE SEQUENCE [LARGE SCALE GENOMIC DNA]</scope>
    <source>
        <strain evidence="3">JCM 17017</strain>
    </source>
</reference>
<protein>
    <submittedName>
        <fullName evidence="2">Uncharacterized protein</fullName>
    </submittedName>
</protein>
<organism evidence="2 3">
    <name type="scientific">Amycolatopsis tucumanensis</name>
    <dbReference type="NCBI Taxonomy" id="401106"/>
    <lineage>
        <taxon>Bacteria</taxon>
        <taxon>Bacillati</taxon>
        <taxon>Actinomycetota</taxon>
        <taxon>Actinomycetes</taxon>
        <taxon>Pseudonocardiales</taxon>
        <taxon>Pseudonocardiaceae</taxon>
        <taxon>Amycolatopsis</taxon>
    </lineage>
</organism>
<feature type="compositionally biased region" description="Polar residues" evidence="1">
    <location>
        <begin position="65"/>
        <end position="76"/>
    </location>
</feature>
<gene>
    <name evidence="2" type="ORF">GCM10022380_34240</name>
</gene>
<comment type="caution">
    <text evidence="2">The sequence shown here is derived from an EMBL/GenBank/DDBJ whole genome shotgun (WGS) entry which is preliminary data.</text>
</comment>
<evidence type="ECO:0000313" key="2">
    <source>
        <dbReference type="EMBL" id="GAA3813468.1"/>
    </source>
</evidence>
<dbReference type="PROSITE" id="PS51257">
    <property type="entry name" value="PROKAR_LIPOPROTEIN"/>
    <property type="match status" value="1"/>
</dbReference>
<dbReference type="EMBL" id="BAABCM010000004">
    <property type="protein sequence ID" value="GAA3813468.1"/>
    <property type="molecule type" value="Genomic_DNA"/>
</dbReference>
<name>A0ABP7IAB5_9PSEU</name>
<evidence type="ECO:0000256" key="1">
    <source>
        <dbReference type="SAM" id="MobiDB-lite"/>
    </source>
</evidence>
<keyword evidence="3" id="KW-1185">Reference proteome</keyword>
<accession>A0ABP7IAB5</accession>
<evidence type="ECO:0000313" key="3">
    <source>
        <dbReference type="Proteomes" id="UP001501624"/>
    </source>
</evidence>
<sequence>MRRRSAAAVTGAAAVGCGGYRCGGGRLRRLPVGAVRQPVQRRTGRRVAAGRCGQRVAHTGCRLATPSNAPLQATHQSKQRATPHSKPAAGRSQLANVDNVTDRAQR</sequence>
<proteinExistence type="predicted"/>
<dbReference type="Proteomes" id="UP001501624">
    <property type="component" value="Unassembled WGS sequence"/>
</dbReference>